<name>A0ABR3P693_9PEZI</name>
<evidence type="ECO:0000256" key="4">
    <source>
        <dbReference type="ARBA" id="ARBA00022729"/>
    </source>
</evidence>
<comment type="cofactor">
    <cofactor evidence="1">
        <name>FAD</name>
        <dbReference type="ChEBI" id="CHEBI:57692"/>
    </cofactor>
</comment>
<dbReference type="InterPro" id="IPR010795">
    <property type="entry name" value="Prenylcys_lyase"/>
</dbReference>
<keyword evidence="6" id="KW-0560">Oxidoreductase</keyword>
<dbReference type="RefSeq" id="XP_069197923.1">
    <property type="nucleotide sequence ID" value="XM_069345722.1"/>
</dbReference>
<dbReference type="PANTHER" id="PTHR15944:SF0">
    <property type="entry name" value="PRENYLCYSTEINE LYASE DOMAIN-CONTAINING PROTEIN"/>
    <property type="match status" value="1"/>
</dbReference>
<evidence type="ECO:0000256" key="5">
    <source>
        <dbReference type="ARBA" id="ARBA00022827"/>
    </source>
</evidence>
<dbReference type="InterPro" id="IPR036188">
    <property type="entry name" value="FAD/NAD-bd_sf"/>
</dbReference>
<feature type="domain" description="Prenylcysteine lyase" evidence="8">
    <location>
        <begin position="163"/>
        <end position="530"/>
    </location>
</feature>
<keyword evidence="3" id="KW-0285">Flavoprotein</keyword>
<keyword evidence="5" id="KW-0274">FAD</keyword>
<keyword evidence="4" id="KW-0732">Signal</keyword>
<accession>A0ABR3P693</accession>
<keyword evidence="10" id="KW-1185">Reference proteome</keyword>
<evidence type="ECO:0000259" key="8">
    <source>
        <dbReference type="Pfam" id="PF07156"/>
    </source>
</evidence>
<evidence type="ECO:0000256" key="1">
    <source>
        <dbReference type="ARBA" id="ARBA00001974"/>
    </source>
</evidence>
<protein>
    <recommendedName>
        <fullName evidence="8">Prenylcysteine lyase domain-containing protein</fullName>
    </recommendedName>
</protein>
<evidence type="ECO:0000256" key="2">
    <source>
        <dbReference type="ARBA" id="ARBA00009967"/>
    </source>
</evidence>
<dbReference type="InterPro" id="IPR017046">
    <property type="entry name" value="Prenylcysteine_Oxase1"/>
</dbReference>
<dbReference type="Pfam" id="PF13450">
    <property type="entry name" value="NAD_binding_8"/>
    <property type="match status" value="1"/>
</dbReference>
<dbReference type="GeneID" id="95979569"/>
<dbReference type="EMBL" id="JBFMKM010000013">
    <property type="protein sequence ID" value="KAL1301647.1"/>
    <property type="molecule type" value="Genomic_DNA"/>
</dbReference>
<comment type="caution">
    <text evidence="9">The sequence shown here is derived from an EMBL/GenBank/DDBJ whole genome shotgun (WGS) entry which is preliminary data.</text>
</comment>
<dbReference type="Proteomes" id="UP001562354">
    <property type="component" value="Unassembled WGS sequence"/>
</dbReference>
<dbReference type="Pfam" id="PF07156">
    <property type="entry name" value="Prenylcys_lyase"/>
    <property type="match status" value="1"/>
</dbReference>
<gene>
    <name evidence="9" type="ORF">AAFC00_005870</name>
</gene>
<comment type="similarity">
    <text evidence="2">Belongs to the prenylcysteine oxidase family.</text>
</comment>
<reference evidence="9 10" key="1">
    <citation type="submission" date="2024-07" db="EMBL/GenBank/DDBJ databases">
        <title>Draft sequence of the Neodothiora populina.</title>
        <authorList>
            <person name="Drown D.D."/>
            <person name="Schuette U.S."/>
            <person name="Buechlein A.B."/>
            <person name="Rusch D.R."/>
            <person name="Winton L.W."/>
            <person name="Adams G.A."/>
        </authorList>
    </citation>
    <scope>NUCLEOTIDE SEQUENCE [LARGE SCALE GENOMIC DNA]</scope>
    <source>
        <strain evidence="9 10">CPC 39397</strain>
    </source>
</reference>
<evidence type="ECO:0000313" key="9">
    <source>
        <dbReference type="EMBL" id="KAL1301647.1"/>
    </source>
</evidence>
<sequence length="531" mass="58690">MMRPDGVLSTAAAAVCAYCCLVSPSKAELTAGSQVVFGENEDDSRPVKNVAIVGAGSAGASTAYYLRKFNDNDQHRLNITVYERESYVGGRSTTVDVYDDPFQPAELGASVFVQVNRNLVDAVKEFNLSIDGLESAAVDGNTPTLGIWNGREFVFTQAPGSRGWWDTAKLFWKYGLAPLRTIRLMKSTVGKFLKMYNEPYFPWSSLSDVAHEVGLTGVTSSTGEQFLTQNSVGELFANEIVQASTRVNYAQNLGLIHGLEAMVCMAAEGAMAVEGGNWQIFAHMLEASYANVMLNTQVNAIEKTSSCGMKLSYSANADKDEAQVQQEAIYDEVILAAPKQFSNINIDPKPNHVPDEIPYVQLHVTLLTSRHRLSPIAFNLPSDQNVPEVVLTTLPPGEQYGSSPNGVGSPGFFSISTLRPTMDMREGRHGKEFLYKIFSPETVNSTFLSFIFGLPLPQDDIEMGEDDVSWMYRKVWHSYPYEYPRVTFEEIELDEAGLWYTSGIESFISTMETSSLMGMNVAKLITKKWVR</sequence>
<dbReference type="SUPFAM" id="SSF51905">
    <property type="entry name" value="FAD/NAD(P)-binding domain"/>
    <property type="match status" value="1"/>
</dbReference>
<organism evidence="9 10">
    <name type="scientific">Neodothiora populina</name>
    <dbReference type="NCBI Taxonomy" id="2781224"/>
    <lineage>
        <taxon>Eukaryota</taxon>
        <taxon>Fungi</taxon>
        <taxon>Dikarya</taxon>
        <taxon>Ascomycota</taxon>
        <taxon>Pezizomycotina</taxon>
        <taxon>Dothideomycetes</taxon>
        <taxon>Dothideomycetidae</taxon>
        <taxon>Dothideales</taxon>
        <taxon>Dothioraceae</taxon>
        <taxon>Neodothiora</taxon>
    </lineage>
</organism>
<dbReference type="PANTHER" id="PTHR15944">
    <property type="entry name" value="FARNESYLCYSTEINE LYASE"/>
    <property type="match status" value="1"/>
</dbReference>
<keyword evidence="7" id="KW-0325">Glycoprotein</keyword>
<evidence type="ECO:0000313" key="10">
    <source>
        <dbReference type="Proteomes" id="UP001562354"/>
    </source>
</evidence>
<proteinExistence type="inferred from homology"/>
<evidence type="ECO:0000256" key="3">
    <source>
        <dbReference type="ARBA" id="ARBA00022630"/>
    </source>
</evidence>
<dbReference type="Gene3D" id="3.50.50.60">
    <property type="entry name" value="FAD/NAD(P)-binding domain"/>
    <property type="match status" value="1"/>
</dbReference>
<evidence type="ECO:0000256" key="6">
    <source>
        <dbReference type="ARBA" id="ARBA00023002"/>
    </source>
</evidence>
<evidence type="ECO:0000256" key="7">
    <source>
        <dbReference type="ARBA" id="ARBA00023180"/>
    </source>
</evidence>
<dbReference type="PIRSF" id="PIRSF036292">
    <property type="entry name" value="Prenylcysteine_oxidase"/>
    <property type="match status" value="1"/>
</dbReference>